<proteinExistence type="predicted"/>
<dbReference type="EMBL" id="CP032548">
    <property type="protein sequence ID" value="AZJ35285.1"/>
    <property type="molecule type" value="Genomic_DNA"/>
</dbReference>
<keyword evidence="2" id="KW-1185">Reference proteome</keyword>
<protein>
    <submittedName>
        <fullName evidence="1">Uncharacterized protein</fullName>
    </submittedName>
</protein>
<evidence type="ECO:0000313" key="2">
    <source>
        <dbReference type="Proteomes" id="UP000274593"/>
    </source>
</evidence>
<dbReference type="KEGG" id="tsig:D6T69_07025"/>
<gene>
    <name evidence="1" type="ORF">D6T69_07025</name>
</gene>
<dbReference type="Proteomes" id="UP000274593">
    <property type="component" value="Chromosome"/>
</dbReference>
<dbReference type="AlphaFoldDB" id="A0A3S8R683"/>
<evidence type="ECO:0000313" key="1">
    <source>
        <dbReference type="EMBL" id="AZJ35285.1"/>
    </source>
</evidence>
<accession>A0A3S8R683</accession>
<reference evidence="1 2" key="1">
    <citation type="submission" date="2018-09" db="EMBL/GenBank/DDBJ databases">
        <title>Insights into the microbiota of Asian seabass (Lates calcarifer) with tenacibaculosis symptoms and description of sp. nov. Tenacibaculum singaporense.</title>
        <authorList>
            <person name="Miyake S."/>
            <person name="Soh M."/>
            <person name="Azman M.N."/>
            <person name="Ngoh S.Y."/>
            <person name="Orban L."/>
        </authorList>
    </citation>
    <scope>NUCLEOTIDE SEQUENCE [LARGE SCALE GENOMIC DNA]</scope>
    <source>
        <strain evidence="1 2">DSM 106434</strain>
    </source>
</reference>
<sequence length="119" mass="12058">MATTATQNPVINQQGSAAIDSGQFATWNTANGSQSTLTITNSSRANTLTFTIAGAPAGVNCYDNGAAKPANGLFNIPPNSPSYSVVCNGDFAGSQVTVSNITNAQNDATAEIQAQTTQG</sequence>
<name>A0A3S8R683_9FLAO</name>
<organism evidence="1 2">
    <name type="scientific">Tenacibaculum singaporense</name>
    <dbReference type="NCBI Taxonomy" id="2358479"/>
    <lineage>
        <taxon>Bacteria</taxon>
        <taxon>Pseudomonadati</taxon>
        <taxon>Bacteroidota</taxon>
        <taxon>Flavobacteriia</taxon>
        <taxon>Flavobacteriales</taxon>
        <taxon>Flavobacteriaceae</taxon>
        <taxon>Tenacibaculum</taxon>
    </lineage>
</organism>
<dbReference type="RefSeq" id="WP_047790760.1">
    <property type="nucleotide sequence ID" value="NZ_CP032548.1"/>
</dbReference>